<evidence type="ECO:0000256" key="1">
    <source>
        <dbReference type="ARBA" id="ARBA00004286"/>
    </source>
</evidence>
<reference evidence="11" key="1">
    <citation type="submission" date="2021-02" db="EMBL/GenBank/DDBJ databases">
        <authorList>
            <person name="Nowell W R."/>
        </authorList>
    </citation>
    <scope>NUCLEOTIDE SEQUENCE</scope>
    <source>
        <strain evidence="11">Ploen Becks lab</strain>
    </source>
</reference>
<proteinExistence type="predicted"/>
<dbReference type="PANTHER" id="PTHR46223:SF3">
    <property type="entry name" value="HISTONE-LYSINE N-METHYLTRANSFERASE SET-23"/>
    <property type="match status" value="1"/>
</dbReference>
<evidence type="ECO:0000313" key="11">
    <source>
        <dbReference type="EMBL" id="CAF1035722.1"/>
    </source>
</evidence>
<dbReference type="GO" id="GO:0005634">
    <property type="term" value="C:nucleus"/>
    <property type="evidence" value="ECO:0007669"/>
    <property type="project" value="InterPro"/>
</dbReference>
<keyword evidence="4" id="KW-0808">Transferase</keyword>
<dbReference type="InterPro" id="IPR003616">
    <property type="entry name" value="Post-SET_dom"/>
</dbReference>
<evidence type="ECO:0008006" key="13">
    <source>
        <dbReference type="Google" id="ProtNLM"/>
    </source>
</evidence>
<evidence type="ECO:0000256" key="4">
    <source>
        <dbReference type="ARBA" id="ARBA00022679"/>
    </source>
</evidence>
<dbReference type="PROSITE" id="PS50868">
    <property type="entry name" value="POST_SET"/>
    <property type="match status" value="1"/>
</dbReference>
<dbReference type="OrthoDB" id="616263at2759"/>
<keyword evidence="3" id="KW-0489">Methyltransferase</keyword>
<dbReference type="Gene3D" id="2.170.270.10">
    <property type="entry name" value="SET domain"/>
    <property type="match status" value="1"/>
</dbReference>
<dbReference type="GO" id="GO:0032259">
    <property type="term" value="P:methylation"/>
    <property type="evidence" value="ECO:0007669"/>
    <property type="project" value="UniProtKB-KW"/>
</dbReference>
<accession>A0A814J7V3</accession>
<dbReference type="Pfam" id="PF00856">
    <property type="entry name" value="SET"/>
    <property type="match status" value="1"/>
</dbReference>
<evidence type="ECO:0000259" key="8">
    <source>
        <dbReference type="PROSITE" id="PS50280"/>
    </source>
</evidence>
<dbReference type="InterPro" id="IPR046341">
    <property type="entry name" value="SET_dom_sf"/>
</dbReference>
<feature type="domain" description="SET" evidence="8">
    <location>
        <begin position="103"/>
        <end position="231"/>
    </location>
</feature>
<keyword evidence="2" id="KW-0158">Chromosome</keyword>
<dbReference type="GO" id="GO:0042054">
    <property type="term" value="F:histone methyltransferase activity"/>
    <property type="evidence" value="ECO:0007669"/>
    <property type="project" value="InterPro"/>
</dbReference>
<dbReference type="PANTHER" id="PTHR46223">
    <property type="entry name" value="HISTONE-LYSINE N-METHYLTRANSFERASE SUV39H"/>
    <property type="match status" value="1"/>
</dbReference>
<dbReference type="EMBL" id="CAJNOC010004863">
    <property type="protein sequence ID" value="CAF1035722.1"/>
    <property type="molecule type" value="Genomic_DNA"/>
</dbReference>
<dbReference type="GO" id="GO:0008270">
    <property type="term" value="F:zinc ion binding"/>
    <property type="evidence" value="ECO:0007669"/>
    <property type="project" value="InterPro"/>
</dbReference>
<dbReference type="InterPro" id="IPR007728">
    <property type="entry name" value="Pre-SET_dom"/>
</dbReference>
<protein>
    <recommendedName>
        <fullName evidence="13">Histone-lysine N-methyltransferase SETMAR</fullName>
    </recommendedName>
</protein>
<evidence type="ECO:0000259" key="10">
    <source>
        <dbReference type="PROSITE" id="PS50868"/>
    </source>
</evidence>
<comment type="subcellular location">
    <subcellularLocation>
        <location evidence="1">Chromosome</location>
    </subcellularLocation>
</comment>
<dbReference type="PROSITE" id="PS50867">
    <property type="entry name" value="PRE_SET"/>
    <property type="match status" value="1"/>
</dbReference>
<dbReference type="Proteomes" id="UP000663879">
    <property type="component" value="Unassembled WGS sequence"/>
</dbReference>
<dbReference type="InterPro" id="IPR050973">
    <property type="entry name" value="H3K9_Histone-Lys_N-MTase"/>
</dbReference>
<organism evidence="11 12">
    <name type="scientific">Brachionus calyciflorus</name>
    <dbReference type="NCBI Taxonomy" id="104777"/>
    <lineage>
        <taxon>Eukaryota</taxon>
        <taxon>Metazoa</taxon>
        <taxon>Spiralia</taxon>
        <taxon>Gnathifera</taxon>
        <taxon>Rotifera</taxon>
        <taxon>Eurotatoria</taxon>
        <taxon>Monogononta</taxon>
        <taxon>Pseudotrocha</taxon>
        <taxon>Ploima</taxon>
        <taxon>Brachionidae</taxon>
        <taxon>Brachionus</taxon>
    </lineage>
</organism>
<name>A0A814J7V3_9BILA</name>
<dbReference type="Pfam" id="PF05033">
    <property type="entry name" value="Pre-SET"/>
    <property type="match status" value="1"/>
</dbReference>
<keyword evidence="6" id="KW-0479">Metal-binding</keyword>
<keyword evidence="5" id="KW-0949">S-adenosyl-L-methionine</keyword>
<dbReference type="InterPro" id="IPR001214">
    <property type="entry name" value="SET_dom"/>
</dbReference>
<feature type="domain" description="Pre-SET" evidence="9">
    <location>
        <begin position="30"/>
        <end position="100"/>
    </location>
</feature>
<comment type="caution">
    <text evidence="11">The sequence shown here is derived from an EMBL/GenBank/DDBJ whole genome shotgun (WGS) entry which is preliminary data.</text>
</comment>
<evidence type="ECO:0000313" key="12">
    <source>
        <dbReference type="Proteomes" id="UP000663879"/>
    </source>
</evidence>
<evidence type="ECO:0000256" key="2">
    <source>
        <dbReference type="ARBA" id="ARBA00022454"/>
    </source>
</evidence>
<evidence type="ECO:0000256" key="3">
    <source>
        <dbReference type="ARBA" id="ARBA00022603"/>
    </source>
</evidence>
<evidence type="ECO:0000256" key="7">
    <source>
        <dbReference type="ARBA" id="ARBA00022833"/>
    </source>
</evidence>
<gene>
    <name evidence="11" type="ORF">OXX778_LOCUS18100</name>
</gene>
<feature type="domain" description="Post-SET" evidence="10">
    <location>
        <begin position="251"/>
        <end position="267"/>
    </location>
</feature>
<dbReference type="AlphaFoldDB" id="A0A814J7V3"/>
<evidence type="ECO:0000256" key="6">
    <source>
        <dbReference type="ARBA" id="ARBA00022723"/>
    </source>
</evidence>
<sequence>MEFKHISFIEISDNLPGKGIELDLWNSEYEGCKCKSSQFLNLKCSCLSSHDIKSNYDTFKQLNVDFNQKNWNSNMYPITECHSECSCDENSCLNRVVQSGPYFNFEIFNCDNFKKGKGLKTKEFIPVASFVLEYMGEIISLDEAKDLLKIRQNRQEPNYIMFLNEFYSNDQIMASTIIDARNYSNLARYINHSCDPNLFVLPVRIGNIIPHAALFSLRNIQPGEELTYDYNGTVGKIESKSQGKDEENLKNLNLCLCNSENCRGYLPFFE</sequence>
<evidence type="ECO:0000256" key="5">
    <source>
        <dbReference type="ARBA" id="ARBA00022691"/>
    </source>
</evidence>
<keyword evidence="12" id="KW-1185">Reference proteome</keyword>
<dbReference type="SUPFAM" id="SSF82199">
    <property type="entry name" value="SET domain"/>
    <property type="match status" value="1"/>
</dbReference>
<evidence type="ECO:0000259" key="9">
    <source>
        <dbReference type="PROSITE" id="PS50867"/>
    </source>
</evidence>
<dbReference type="SMART" id="SM00317">
    <property type="entry name" value="SET"/>
    <property type="match status" value="1"/>
</dbReference>
<dbReference type="GO" id="GO:0005694">
    <property type="term" value="C:chromosome"/>
    <property type="evidence" value="ECO:0007669"/>
    <property type="project" value="UniProtKB-SubCell"/>
</dbReference>
<keyword evidence="7" id="KW-0862">Zinc</keyword>
<dbReference type="PROSITE" id="PS50280">
    <property type="entry name" value="SET"/>
    <property type="match status" value="1"/>
</dbReference>